<keyword evidence="5" id="KW-1185">Reference proteome</keyword>
<sequence>MQKMSSSSGKSTHILVIPYPASGHILPHIDLIHQLVIRGGLDITVLVTPKNVHFLNSLVSLHPTIETLVLPFPSHPNIPAGVENMQDVTIDSLADISIAFGQLCDPIIHWFRSHPCPPIAIFCDTLFNPWTHRLVSTLGIKTIGFMPTNAQFFFNCFSYIDSTPSFASEITLKTKDNWGLLINSFTELEGDDKFNGIKGFMKHDRVWGVGPLIPIKAGNKERGGPSSVPADELMAWLDSCQVDKSVVYVGFGSQIRLNKQQMEALGNALEKSGVRFIWAVKNDHDHLVVPLIPSGFEDRVAGRGLVIRGWVPQALILSHPAVGSYLTHFGWGSVLEGLIGGVLLLAWPMQVDHFSNATMLVDQMGVAIRVCEGLTSVPDSENLMKIFTESIKEDRPERIAWMKLREKALNAIKKGGSSYKAIDDFVTQLQSNLMID</sequence>
<dbReference type="Proteomes" id="UP000323000">
    <property type="component" value="Chromosome 3"/>
</dbReference>
<dbReference type="FunFam" id="3.40.50.2000:FF:000056">
    <property type="entry name" value="Glycosyltransferase"/>
    <property type="match status" value="1"/>
</dbReference>
<name>A0A5C7I8R0_9ROSI</name>
<dbReference type="GO" id="GO:0051555">
    <property type="term" value="P:flavonol biosynthetic process"/>
    <property type="evidence" value="ECO:0007669"/>
    <property type="project" value="TreeGrafter"/>
</dbReference>
<dbReference type="SUPFAM" id="SSF53756">
    <property type="entry name" value="UDP-Glycosyltransferase/glycogen phosphorylase"/>
    <property type="match status" value="1"/>
</dbReference>
<dbReference type="GO" id="GO:0035251">
    <property type="term" value="F:UDP-glucosyltransferase activity"/>
    <property type="evidence" value="ECO:0007669"/>
    <property type="project" value="TreeGrafter"/>
</dbReference>
<dbReference type="Pfam" id="PF00201">
    <property type="entry name" value="UDPGT"/>
    <property type="match status" value="1"/>
</dbReference>
<gene>
    <name evidence="4" type="ORF">EZV62_006880</name>
</gene>
<accession>A0A5C7I8R0</accession>
<keyword evidence="2" id="KW-0328">Glycosyltransferase</keyword>
<dbReference type="Gene3D" id="3.40.50.2000">
    <property type="entry name" value="Glycogen Phosphorylase B"/>
    <property type="match status" value="2"/>
</dbReference>
<dbReference type="PANTHER" id="PTHR48047:SF5">
    <property type="entry name" value="FLAVONOL 7-O-RHAMNOSYLTRANSFERASE"/>
    <property type="match status" value="1"/>
</dbReference>
<dbReference type="InterPro" id="IPR002213">
    <property type="entry name" value="UDP_glucos_trans"/>
</dbReference>
<proteinExistence type="inferred from homology"/>
<evidence type="ECO:0000256" key="3">
    <source>
        <dbReference type="ARBA" id="ARBA00022679"/>
    </source>
</evidence>
<reference evidence="5" key="1">
    <citation type="journal article" date="2019" name="Gigascience">
        <title>De novo genome assembly of the endangered Acer yangbiense, a plant species with extremely small populations endemic to Yunnan Province, China.</title>
        <authorList>
            <person name="Yang J."/>
            <person name="Wariss H.M."/>
            <person name="Tao L."/>
            <person name="Zhang R."/>
            <person name="Yun Q."/>
            <person name="Hollingsworth P."/>
            <person name="Dao Z."/>
            <person name="Luo G."/>
            <person name="Guo H."/>
            <person name="Ma Y."/>
            <person name="Sun W."/>
        </authorList>
    </citation>
    <scope>NUCLEOTIDE SEQUENCE [LARGE SCALE GENOMIC DNA]</scope>
    <source>
        <strain evidence="5">cv. Malutang</strain>
    </source>
</reference>
<organism evidence="4 5">
    <name type="scientific">Acer yangbiense</name>
    <dbReference type="NCBI Taxonomy" id="1000413"/>
    <lineage>
        <taxon>Eukaryota</taxon>
        <taxon>Viridiplantae</taxon>
        <taxon>Streptophyta</taxon>
        <taxon>Embryophyta</taxon>
        <taxon>Tracheophyta</taxon>
        <taxon>Spermatophyta</taxon>
        <taxon>Magnoliopsida</taxon>
        <taxon>eudicotyledons</taxon>
        <taxon>Gunneridae</taxon>
        <taxon>Pentapetalae</taxon>
        <taxon>rosids</taxon>
        <taxon>malvids</taxon>
        <taxon>Sapindales</taxon>
        <taxon>Sapindaceae</taxon>
        <taxon>Hippocastanoideae</taxon>
        <taxon>Acereae</taxon>
        <taxon>Acer</taxon>
    </lineage>
</organism>
<dbReference type="AlphaFoldDB" id="A0A5C7I8R0"/>
<dbReference type="CDD" id="cd03784">
    <property type="entry name" value="GT1_Gtf-like"/>
    <property type="match status" value="1"/>
</dbReference>
<dbReference type="OrthoDB" id="5835829at2759"/>
<evidence type="ECO:0000256" key="2">
    <source>
        <dbReference type="ARBA" id="ARBA00022676"/>
    </source>
</evidence>
<evidence type="ECO:0000256" key="1">
    <source>
        <dbReference type="ARBA" id="ARBA00009995"/>
    </source>
</evidence>
<protein>
    <recommendedName>
        <fullName evidence="6">Glycosyltransferase</fullName>
    </recommendedName>
</protein>
<comment type="similarity">
    <text evidence="1">Belongs to the UDP-glycosyltransferase family.</text>
</comment>
<evidence type="ECO:0008006" key="6">
    <source>
        <dbReference type="Google" id="ProtNLM"/>
    </source>
</evidence>
<evidence type="ECO:0000313" key="4">
    <source>
        <dbReference type="EMBL" id="TXG65605.1"/>
    </source>
</evidence>
<dbReference type="PANTHER" id="PTHR48047">
    <property type="entry name" value="GLYCOSYLTRANSFERASE"/>
    <property type="match status" value="1"/>
</dbReference>
<dbReference type="EMBL" id="VAHF01000003">
    <property type="protein sequence ID" value="TXG65605.1"/>
    <property type="molecule type" value="Genomic_DNA"/>
</dbReference>
<evidence type="ECO:0000313" key="5">
    <source>
        <dbReference type="Proteomes" id="UP000323000"/>
    </source>
</evidence>
<comment type="caution">
    <text evidence="4">The sequence shown here is derived from an EMBL/GenBank/DDBJ whole genome shotgun (WGS) entry which is preliminary data.</text>
</comment>
<keyword evidence="3" id="KW-0808">Transferase</keyword>